<gene>
    <name evidence="1" type="ORF">HYC85_014052</name>
</gene>
<organism evidence="1 2">
    <name type="scientific">Camellia sinensis</name>
    <name type="common">Tea plant</name>
    <name type="synonym">Thea sinensis</name>
    <dbReference type="NCBI Taxonomy" id="4442"/>
    <lineage>
        <taxon>Eukaryota</taxon>
        <taxon>Viridiplantae</taxon>
        <taxon>Streptophyta</taxon>
        <taxon>Embryophyta</taxon>
        <taxon>Tracheophyta</taxon>
        <taxon>Spermatophyta</taxon>
        <taxon>Magnoliopsida</taxon>
        <taxon>eudicotyledons</taxon>
        <taxon>Gunneridae</taxon>
        <taxon>Pentapetalae</taxon>
        <taxon>asterids</taxon>
        <taxon>Ericales</taxon>
        <taxon>Theaceae</taxon>
        <taxon>Camellia</taxon>
    </lineage>
</organism>
<dbReference type="Proteomes" id="UP000593564">
    <property type="component" value="Unassembled WGS sequence"/>
</dbReference>
<reference evidence="1 2" key="2">
    <citation type="submission" date="2020-07" db="EMBL/GenBank/DDBJ databases">
        <title>Genome assembly of wild tea tree DASZ reveals pedigree and selection history of tea varieties.</title>
        <authorList>
            <person name="Zhang W."/>
        </authorList>
    </citation>
    <scope>NUCLEOTIDE SEQUENCE [LARGE SCALE GENOMIC DNA]</scope>
    <source>
        <strain evidence="2">cv. G240</strain>
        <tissue evidence="1">Leaf</tissue>
    </source>
</reference>
<name>A0A7J7H6F9_CAMSI</name>
<evidence type="ECO:0000313" key="2">
    <source>
        <dbReference type="Proteomes" id="UP000593564"/>
    </source>
</evidence>
<dbReference type="EMBL" id="JACBKZ010000006">
    <property type="protein sequence ID" value="KAF5948095.1"/>
    <property type="molecule type" value="Genomic_DNA"/>
</dbReference>
<evidence type="ECO:0008006" key="3">
    <source>
        <dbReference type="Google" id="ProtNLM"/>
    </source>
</evidence>
<evidence type="ECO:0000313" key="1">
    <source>
        <dbReference type="EMBL" id="KAF5948095.1"/>
    </source>
</evidence>
<dbReference type="AlphaFoldDB" id="A0A7J7H6F9"/>
<proteinExistence type="predicted"/>
<accession>A0A7J7H6F9</accession>
<sequence length="176" mass="20423">MKYWSKRIVRLYPYSVSLEIVHQLPDSHHKSQDELFQCNTALTARYDTTRYKMSESPGDGVAKSGKLGNDLQINRVHMRTVRECKFLLKFTGKEDEINLLGDGTEKPEFGEWSWMSPEQVVDLVDNGLQEVCLRESYGSLFPLSSIKLADHLSEGYVWIARIEEKECESHHQQLHY</sequence>
<comment type="caution">
    <text evidence="1">The sequence shown here is derived from an EMBL/GenBank/DDBJ whole genome shotgun (WGS) entry which is preliminary data.</text>
</comment>
<dbReference type="Gene3D" id="3.90.79.10">
    <property type="entry name" value="Nucleoside Triphosphate Pyrophosphohydrolase"/>
    <property type="match status" value="1"/>
</dbReference>
<protein>
    <recommendedName>
        <fullName evidence="3">Nudix hydrolase domain-containing protein</fullName>
    </recommendedName>
</protein>
<keyword evidence="2" id="KW-1185">Reference proteome</keyword>
<reference evidence="2" key="1">
    <citation type="journal article" date="2020" name="Nat. Commun.">
        <title>Genome assembly of wild tea tree DASZ reveals pedigree and selection history of tea varieties.</title>
        <authorList>
            <person name="Zhang W."/>
            <person name="Zhang Y."/>
            <person name="Qiu H."/>
            <person name="Guo Y."/>
            <person name="Wan H."/>
            <person name="Zhang X."/>
            <person name="Scossa F."/>
            <person name="Alseekh S."/>
            <person name="Zhang Q."/>
            <person name="Wang P."/>
            <person name="Xu L."/>
            <person name="Schmidt M.H."/>
            <person name="Jia X."/>
            <person name="Li D."/>
            <person name="Zhu A."/>
            <person name="Guo F."/>
            <person name="Chen W."/>
            <person name="Ni D."/>
            <person name="Usadel B."/>
            <person name="Fernie A.R."/>
            <person name="Wen W."/>
        </authorList>
    </citation>
    <scope>NUCLEOTIDE SEQUENCE [LARGE SCALE GENOMIC DNA]</scope>
    <source>
        <strain evidence="2">cv. G240</strain>
    </source>
</reference>